<dbReference type="SUPFAM" id="SSF55144">
    <property type="entry name" value="LigT-like"/>
    <property type="match status" value="1"/>
</dbReference>
<organism evidence="1 2">
    <name type="scientific">Trichosporon asahii var. asahii (strain ATCC 90039 / CBS 2479 / JCM 2466 / KCTC 7840 / NBRC 103889/ NCYC 2677 / UAMH 7654)</name>
    <name type="common">Yeast</name>
    <dbReference type="NCBI Taxonomy" id="1186058"/>
    <lineage>
        <taxon>Eukaryota</taxon>
        <taxon>Fungi</taxon>
        <taxon>Dikarya</taxon>
        <taxon>Basidiomycota</taxon>
        <taxon>Agaricomycotina</taxon>
        <taxon>Tremellomycetes</taxon>
        <taxon>Trichosporonales</taxon>
        <taxon>Trichosporonaceae</taxon>
        <taxon>Trichosporon</taxon>
    </lineage>
</organism>
<dbReference type="Proteomes" id="UP000002748">
    <property type="component" value="Unassembled WGS sequence"/>
</dbReference>
<dbReference type="InterPro" id="IPR009097">
    <property type="entry name" value="Cyclic_Pdiesterase"/>
</dbReference>
<evidence type="ECO:0000313" key="1">
    <source>
        <dbReference type="EMBL" id="EJT53279.1"/>
    </source>
</evidence>
<dbReference type="KEGG" id="tasa:A1Q1_05242"/>
<proteinExistence type="predicted"/>
<dbReference type="Pfam" id="PF13563">
    <property type="entry name" value="2_5_RNA_ligase2"/>
    <property type="match status" value="1"/>
</dbReference>
<dbReference type="HOGENOM" id="CLU_1448691_0_0_1"/>
<accession>J8TSS6</accession>
<dbReference type="GeneID" id="25988754"/>
<dbReference type="EMBL" id="ALBS01000002">
    <property type="protein sequence ID" value="EJT53279.1"/>
    <property type="molecule type" value="Genomic_DNA"/>
</dbReference>
<comment type="caution">
    <text evidence="1">The sequence shown here is derived from an EMBL/GenBank/DDBJ whole genome shotgun (WGS) entry which is preliminary data.</text>
</comment>
<dbReference type="OrthoDB" id="514292at2759"/>
<dbReference type="GO" id="GO:0004113">
    <property type="term" value="F:2',3'-cyclic-nucleotide 3'-phosphodiesterase activity"/>
    <property type="evidence" value="ECO:0007669"/>
    <property type="project" value="TreeGrafter"/>
</dbReference>
<evidence type="ECO:0000313" key="2">
    <source>
        <dbReference type="Proteomes" id="UP000002748"/>
    </source>
</evidence>
<dbReference type="Gene3D" id="3.90.1140.10">
    <property type="entry name" value="Cyclic phosphodiesterase"/>
    <property type="match status" value="1"/>
</dbReference>
<sequence length="187" mass="19810">MFGQNKPRSYAIWAIPDKDDERALHEAMGAVGAAFPPHVTILRPSGPLSSDPERMVDLVHRAMDATMLQRAVVEPDVGGEGGSKPADAPMSESDTQAVLCPVDPRSAASLVAMRTALCQISGDEALPYAPHMTLLYGDLPQQQRQAAAAAAASALEWPRSVTVSEVAVAATDGAPNSWEIVSRIKLQ</sequence>
<dbReference type="GO" id="GO:0009187">
    <property type="term" value="P:cyclic nucleotide metabolic process"/>
    <property type="evidence" value="ECO:0007669"/>
    <property type="project" value="TreeGrafter"/>
</dbReference>
<dbReference type="VEuPathDB" id="FungiDB:A1Q1_05242"/>
<evidence type="ECO:0008006" key="3">
    <source>
        <dbReference type="Google" id="ProtNLM"/>
    </source>
</evidence>
<dbReference type="RefSeq" id="XP_014184192.1">
    <property type="nucleotide sequence ID" value="XM_014328717.1"/>
</dbReference>
<dbReference type="InterPro" id="IPR012386">
    <property type="entry name" value="Cyclic-nucl_3Pdiesterase"/>
</dbReference>
<name>J8TSS6_TRIAS</name>
<dbReference type="AlphaFoldDB" id="J8TSS6"/>
<protein>
    <recommendedName>
        <fullName evidence="3">2',3'-cyclic-nucleotide 3'-phosphodiesterase</fullName>
    </recommendedName>
</protein>
<reference evidence="1 2" key="1">
    <citation type="journal article" date="2012" name="Eukaryot. Cell">
        <title>Draft genome sequence of CBS 2479, the standard type strain of Trichosporon asahii.</title>
        <authorList>
            <person name="Yang R.Y."/>
            <person name="Li H.T."/>
            <person name="Zhu H."/>
            <person name="Zhou G.P."/>
            <person name="Wang M."/>
            <person name="Wang L."/>
        </authorList>
    </citation>
    <scope>NUCLEOTIDE SEQUENCE [LARGE SCALE GENOMIC DNA]</scope>
    <source>
        <strain evidence="2">ATCC 90039 / CBS 2479 / JCM 2466 / KCTC 7840 / NCYC 2677 / UAMH 7654</strain>
    </source>
</reference>
<dbReference type="PANTHER" id="PTHR28141">
    <property type="entry name" value="2',3'-CYCLIC-NUCLEOTIDE 3'-PHOSPHODIESTERASE"/>
    <property type="match status" value="1"/>
</dbReference>
<dbReference type="PANTHER" id="PTHR28141:SF1">
    <property type="entry name" value="2',3'-CYCLIC-NUCLEOTIDE 3'-PHOSPHODIESTERASE"/>
    <property type="match status" value="1"/>
</dbReference>
<gene>
    <name evidence="1" type="ORF">A1Q1_05242</name>
</gene>